<comment type="caution">
    <text evidence="2">The sequence shown here is derived from an EMBL/GenBank/DDBJ whole genome shotgun (WGS) entry which is preliminary data.</text>
</comment>
<sequence>MLLLETSANSQNGEVVWERLENRNRHPPCISKKGLPQSPTGHAHKSMADSYLLKKRGRKKIQIFEPREFSSKCPYPVVVGKQSARAQ</sequence>
<organism evidence="2 3">
    <name type="scientific">Caerostris darwini</name>
    <dbReference type="NCBI Taxonomy" id="1538125"/>
    <lineage>
        <taxon>Eukaryota</taxon>
        <taxon>Metazoa</taxon>
        <taxon>Ecdysozoa</taxon>
        <taxon>Arthropoda</taxon>
        <taxon>Chelicerata</taxon>
        <taxon>Arachnida</taxon>
        <taxon>Araneae</taxon>
        <taxon>Araneomorphae</taxon>
        <taxon>Entelegynae</taxon>
        <taxon>Araneoidea</taxon>
        <taxon>Araneidae</taxon>
        <taxon>Caerostris</taxon>
    </lineage>
</organism>
<dbReference type="AlphaFoldDB" id="A0AAV4V8Q1"/>
<gene>
    <name evidence="2" type="ORF">CDAR_472801</name>
</gene>
<accession>A0AAV4V8Q1</accession>
<evidence type="ECO:0000313" key="3">
    <source>
        <dbReference type="Proteomes" id="UP001054837"/>
    </source>
</evidence>
<dbReference type="Proteomes" id="UP001054837">
    <property type="component" value="Unassembled WGS sequence"/>
</dbReference>
<dbReference type="EMBL" id="BPLQ01012650">
    <property type="protein sequence ID" value="GIY66726.1"/>
    <property type="molecule type" value="Genomic_DNA"/>
</dbReference>
<feature type="region of interest" description="Disordered" evidence="1">
    <location>
        <begin position="26"/>
        <end position="49"/>
    </location>
</feature>
<name>A0AAV4V8Q1_9ARAC</name>
<keyword evidence="3" id="KW-1185">Reference proteome</keyword>
<protein>
    <submittedName>
        <fullName evidence="2">Uncharacterized protein</fullName>
    </submittedName>
</protein>
<reference evidence="2 3" key="1">
    <citation type="submission" date="2021-06" db="EMBL/GenBank/DDBJ databases">
        <title>Caerostris darwini draft genome.</title>
        <authorList>
            <person name="Kono N."/>
            <person name="Arakawa K."/>
        </authorList>
    </citation>
    <scope>NUCLEOTIDE SEQUENCE [LARGE SCALE GENOMIC DNA]</scope>
</reference>
<proteinExistence type="predicted"/>
<evidence type="ECO:0000256" key="1">
    <source>
        <dbReference type="SAM" id="MobiDB-lite"/>
    </source>
</evidence>
<evidence type="ECO:0000313" key="2">
    <source>
        <dbReference type="EMBL" id="GIY66726.1"/>
    </source>
</evidence>